<feature type="domain" description="HTH crp-type" evidence="5">
    <location>
        <begin position="139"/>
        <end position="216"/>
    </location>
</feature>
<dbReference type="InterPro" id="IPR036390">
    <property type="entry name" value="WH_DNA-bd_sf"/>
</dbReference>
<feature type="domain" description="Cyclic nucleotide-binding" evidence="4">
    <location>
        <begin position="1"/>
        <end position="47"/>
    </location>
</feature>
<keyword evidence="1" id="KW-0805">Transcription regulation</keyword>
<keyword evidence="2" id="KW-0238">DNA-binding</keyword>
<dbReference type="InterPro" id="IPR036388">
    <property type="entry name" value="WH-like_DNA-bd_sf"/>
</dbReference>
<dbReference type="GO" id="GO:0003677">
    <property type="term" value="F:DNA binding"/>
    <property type="evidence" value="ECO:0007669"/>
    <property type="project" value="UniProtKB-KW"/>
</dbReference>
<keyword evidence="3" id="KW-0804">Transcription</keyword>
<dbReference type="InterPro" id="IPR000595">
    <property type="entry name" value="cNMP-bd_dom"/>
</dbReference>
<dbReference type="InterPro" id="IPR018490">
    <property type="entry name" value="cNMP-bd_dom_sf"/>
</dbReference>
<dbReference type="AlphaFoldDB" id="A0A6G8AY96"/>
<dbReference type="EMBL" id="CP049888">
    <property type="protein sequence ID" value="QIL50038.1"/>
    <property type="molecule type" value="Genomic_DNA"/>
</dbReference>
<dbReference type="InterPro" id="IPR014710">
    <property type="entry name" value="RmlC-like_jellyroll"/>
</dbReference>
<protein>
    <submittedName>
        <fullName evidence="6">Crp/Fnr family transcriptional regulator</fullName>
    </submittedName>
</protein>
<evidence type="ECO:0000256" key="1">
    <source>
        <dbReference type="ARBA" id="ARBA00023015"/>
    </source>
</evidence>
<proteinExistence type="predicted"/>
<evidence type="ECO:0000256" key="2">
    <source>
        <dbReference type="ARBA" id="ARBA00023125"/>
    </source>
</evidence>
<name>A0A6G8AY96_9LACO</name>
<dbReference type="RefSeq" id="WP_166009250.1">
    <property type="nucleotide sequence ID" value="NZ_CP049888.1"/>
</dbReference>
<evidence type="ECO:0000313" key="7">
    <source>
        <dbReference type="Proteomes" id="UP000500741"/>
    </source>
</evidence>
<dbReference type="KEGG" id="wco:G7084_01105"/>
<dbReference type="InterPro" id="IPR012318">
    <property type="entry name" value="HTH_CRP"/>
</dbReference>
<organism evidence="6 7">
    <name type="scientific">Weissella coleopterorum</name>
    <dbReference type="NCBI Taxonomy" id="2714949"/>
    <lineage>
        <taxon>Bacteria</taxon>
        <taxon>Bacillati</taxon>
        <taxon>Bacillota</taxon>
        <taxon>Bacilli</taxon>
        <taxon>Lactobacillales</taxon>
        <taxon>Lactobacillaceae</taxon>
        <taxon>Weissella</taxon>
    </lineage>
</organism>
<dbReference type="PROSITE" id="PS51063">
    <property type="entry name" value="HTH_CRP_2"/>
    <property type="match status" value="1"/>
</dbReference>
<evidence type="ECO:0000313" key="6">
    <source>
        <dbReference type="EMBL" id="QIL50038.1"/>
    </source>
</evidence>
<gene>
    <name evidence="6" type="ORF">G7084_01105</name>
</gene>
<dbReference type="Proteomes" id="UP000500741">
    <property type="component" value="Chromosome"/>
</dbReference>
<sequence length="222" mass="25730">MNPNKLYDLLLGIDSEYVHKIKIHKGSFLIKSGDLETNIYVLIVGVVITSITEKDGRSLNIDYIKGPNIVTALKDENEKVVEQPLDVLVDSDEAEFYKINRLKFWEAINANVESQIFMRNYYRQRLDNSIVRLKRQMSNNRKGQVCTFIYELVQLFGVTSPLDSHYILINQQIRHQTIAEFCGINSRTSVTRIINRLVSDNVIVNEHGYITVKDLEYLKQFV</sequence>
<dbReference type="SUPFAM" id="SSF46785">
    <property type="entry name" value="Winged helix' DNA-binding domain"/>
    <property type="match status" value="1"/>
</dbReference>
<evidence type="ECO:0000256" key="3">
    <source>
        <dbReference type="ARBA" id="ARBA00023163"/>
    </source>
</evidence>
<reference evidence="6 7" key="1">
    <citation type="submission" date="2020-03" db="EMBL/GenBank/DDBJ databases">
        <title>Weissella sp. nov., isolated from Cybister lewisianus.</title>
        <authorList>
            <person name="Hyun D.-W."/>
            <person name="Bae J.-W."/>
        </authorList>
    </citation>
    <scope>NUCLEOTIDE SEQUENCE [LARGE SCALE GENOMIC DNA]</scope>
    <source>
        <strain evidence="6 7">HDW19</strain>
    </source>
</reference>
<evidence type="ECO:0000259" key="4">
    <source>
        <dbReference type="PROSITE" id="PS50042"/>
    </source>
</evidence>
<dbReference type="Pfam" id="PF13545">
    <property type="entry name" value="HTH_Crp_2"/>
    <property type="match status" value="1"/>
</dbReference>
<dbReference type="PROSITE" id="PS50042">
    <property type="entry name" value="CNMP_BINDING_3"/>
    <property type="match status" value="1"/>
</dbReference>
<evidence type="ECO:0000259" key="5">
    <source>
        <dbReference type="PROSITE" id="PS51063"/>
    </source>
</evidence>
<dbReference type="GO" id="GO:0006355">
    <property type="term" value="P:regulation of DNA-templated transcription"/>
    <property type="evidence" value="ECO:0007669"/>
    <property type="project" value="InterPro"/>
</dbReference>
<dbReference type="Gene3D" id="1.10.10.10">
    <property type="entry name" value="Winged helix-like DNA-binding domain superfamily/Winged helix DNA-binding domain"/>
    <property type="match status" value="1"/>
</dbReference>
<accession>A0A6G8AY96</accession>
<keyword evidence="7" id="KW-1185">Reference proteome</keyword>
<dbReference type="SUPFAM" id="SSF51206">
    <property type="entry name" value="cAMP-binding domain-like"/>
    <property type="match status" value="1"/>
</dbReference>
<dbReference type="Gene3D" id="2.60.120.10">
    <property type="entry name" value="Jelly Rolls"/>
    <property type="match status" value="1"/>
</dbReference>